<proteinExistence type="predicted"/>
<accession>A0A4C1URS5</accession>
<keyword evidence="2" id="KW-1185">Reference proteome</keyword>
<dbReference type="Proteomes" id="UP000299102">
    <property type="component" value="Unassembled WGS sequence"/>
</dbReference>
<comment type="caution">
    <text evidence="1">The sequence shown here is derived from an EMBL/GenBank/DDBJ whole genome shotgun (WGS) entry which is preliminary data.</text>
</comment>
<organism evidence="1 2">
    <name type="scientific">Eumeta variegata</name>
    <name type="common">Bagworm moth</name>
    <name type="synonym">Eumeta japonica</name>
    <dbReference type="NCBI Taxonomy" id="151549"/>
    <lineage>
        <taxon>Eukaryota</taxon>
        <taxon>Metazoa</taxon>
        <taxon>Ecdysozoa</taxon>
        <taxon>Arthropoda</taxon>
        <taxon>Hexapoda</taxon>
        <taxon>Insecta</taxon>
        <taxon>Pterygota</taxon>
        <taxon>Neoptera</taxon>
        <taxon>Endopterygota</taxon>
        <taxon>Lepidoptera</taxon>
        <taxon>Glossata</taxon>
        <taxon>Ditrysia</taxon>
        <taxon>Tineoidea</taxon>
        <taxon>Psychidae</taxon>
        <taxon>Oiketicinae</taxon>
        <taxon>Eumeta</taxon>
    </lineage>
</organism>
<name>A0A4C1URS5_EUMVA</name>
<gene>
    <name evidence="1" type="ORF">EVAR_19717_1</name>
</gene>
<evidence type="ECO:0000313" key="1">
    <source>
        <dbReference type="EMBL" id="GBP28676.1"/>
    </source>
</evidence>
<protein>
    <submittedName>
        <fullName evidence="1">Uncharacterized protein</fullName>
    </submittedName>
</protein>
<dbReference type="AlphaFoldDB" id="A0A4C1URS5"/>
<evidence type="ECO:0000313" key="2">
    <source>
        <dbReference type="Proteomes" id="UP000299102"/>
    </source>
</evidence>
<dbReference type="EMBL" id="BGZK01000210">
    <property type="protein sequence ID" value="GBP28676.1"/>
    <property type="molecule type" value="Genomic_DNA"/>
</dbReference>
<reference evidence="1 2" key="1">
    <citation type="journal article" date="2019" name="Commun. Biol.">
        <title>The bagworm genome reveals a unique fibroin gene that provides high tensile strength.</title>
        <authorList>
            <person name="Kono N."/>
            <person name="Nakamura H."/>
            <person name="Ohtoshi R."/>
            <person name="Tomita M."/>
            <person name="Numata K."/>
            <person name="Arakawa K."/>
        </authorList>
    </citation>
    <scope>NUCLEOTIDE SEQUENCE [LARGE SCALE GENOMIC DNA]</scope>
</reference>
<sequence>MSELLYVPPLPPPRLLHFKLECRFLVFFPGRLRSPHCHYTRVNGYQRIIFYCNSLTFTMQSPLLLQVGQNRYGDRLQVKT</sequence>